<evidence type="ECO:0008006" key="3">
    <source>
        <dbReference type="Google" id="ProtNLM"/>
    </source>
</evidence>
<accession>A0A231VD24</accession>
<dbReference type="InterPro" id="IPR012505">
    <property type="entry name" value="YbbR"/>
</dbReference>
<dbReference type="InterPro" id="IPR053154">
    <property type="entry name" value="c-di-AMP_regulator"/>
</dbReference>
<organism evidence="1 2">
    <name type="scientific">Thermoanaerobacterium thermosaccharolyticum</name>
    <name type="common">Clostridium thermosaccharolyticum</name>
    <dbReference type="NCBI Taxonomy" id="1517"/>
    <lineage>
        <taxon>Bacteria</taxon>
        <taxon>Bacillati</taxon>
        <taxon>Bacillota</taxon>
        <taxon>Clostridia</taxon>
        <taxon>Thermoanaerobacterales</taxon>
        <taxon>Thermoanaerobacteraceae</taxon>
        <taxon>Thermoanaerobacterium</taxon>
    </lineage>
</organism>
<gene>
    <name evidence="1" type="ORF">CE561_11610</name>
</gene>
<dbReference type="Proteomes" id="UP000215301">
    <property type="component" value="Unassembled WGS sequence"/>
</dbReference>
<dbReference type="Gene3D" id="2.170.120.30">
    <property type="match status" value="2"/>
</dbReference>
<dbReference type="Pfam" id="PF07949">
    <property type="entry name" value="YbbR"/>
    <property type="match status" value="4"/>
</dbReference>
<sequence>MLSKNITIKILSVVLAFILWLYVMGEKNPEISYDVGNIPVNIVNLNTLDKKGLTLIGDKNFTVTVRIKGRRSDVMNVRPSDIQVEADVSRIITKGINVVPVQVSSLPKNVTFVSANPSEIKLDVDKVARVQMPVRVKVNGTVIDGYAMKPAISTPGEVIVSGPESKVNLVKNVIAQVDMSNKSKDVNISVPVEAVDSDNNEVKGVDLNPKYIKVEIDVNRAIRVPVTAKIFGKPMDGYDVAEVSVLPEYVYVTGEDSALNSIKSIDTKQIDISGKNAPVTENVSFDLPDGISLVKSDSTAKVYIDIEKIVTSDITLSNVDVKGAGNKNVTVSNSNVVITVTGPENIVNSATPSEFSAYVDVTNASPGTQTLPINVTTDLNLKIVKVKPETVDVNIQ</sequence>
<protein>
    <recommendedName>
        <fullName evidence="3">YbbR family protein</fullName>
    </recommendedName>
</protein>
<dbReference type="PANTHER" id="PTHR37804:SF1">
    <property type="entry name" value="CDAA REGULATORY PROTEIN CDAR"/>
    <property type="match status" value="1"/>
</dbReference>
<dbReference type="AlphaFoldDB" id="A0A231VD24"/>
<dbReference type="PANTHER" id="PTHR37804">
    <property type="entry name" value="CDAA REGULATORY PROTEIN CDAR"/>
    <property type="match status" value="1"/>
</dbReference>
<evidence type="ECO:0000313" key="1">
    <source>
        <dbReference type="EMBL" id="OXT06073.1"/>
    </source>
</evidence>
<reference evidence="1 2" key="1">
    <citation type="submission" date="2017-06" db="EMBL/GenBank/DDBJ databases">
        <title>Isolation and characterization of a thermophilic and butanogenic Thermoanaerobacterium thermosaccharolyticum M5 capable of efficient degradation of hemicellulose.</title>
        <authorList>
            <person name="Xin F."/>
            <person name="Jiang Y."/>
        </authorList>
    </citation>
    <scope>NUCLEOTIDE SEQUENCE [LARGE SCALE GENOMIC DNA]</scope>
    <source>
        <strain evidence="1 2">M5</strain>
    </source>
</reference>
<name>A0A231VD24_THETR</name>
<comment type="caution">
    <text evidence="1">The sequence shown here is derived from an EMBL/GenBank/DDBJ whole genome shotgun (WGS) entry which is preliminary data.</text>
</comment>
<proteinExistence type="predicted"/>
<dbReference type="EMBL" id="NKHD01000039">
    <property type="protein sequence ID" value="OXT06073.1"/>
    <property type="molecule type" value="Genomic_DNA"/>
</dbReference>
<dbReference type="RefSeq" id="WP_094046311.1">
    <property type="nucleotide sequence ID" value="NZ_CP117247.1"/>
</dbReference>
<dbReference type="Gene3D" id="2.170.120.40">
    <property type="entry name" value="YbbR-like domain"/>
    <property type="match status" value="2"/>
</dbReference>
<evidence type="ECO:0000313" key="2">
    <source>
        <dbReference type="Proteomes" id="UP000215301"/>
    </source>
</evidence>